<dbReference type="PROSITE" id="PS50801">
    <property type="entry name" value="STAS"/>
    <property type="match status" value="1"/>
</dbReference>
<dbReference type="AlphaFoldDB" id="A0A7K0BZX4"/>
<dbReference type="EMBL" id="WEGH01000003">
    <property type="protein sequence ID" value="MQY06737.1"/>
    <property type="molecule type" value="Genomic_DNA"/>
</dbReference>
<dbReference type="OrthoDB" id="116243at2"/>
<dbReference type="InterPro" id="IPR002645">
    <property type="entry name" value="STAS_dom"/>
</dbReference>
<organism evidence="2 3">
    <name type="scientific">Actinomadura macrotermitis</name>
    <dbReference type="NCBI Taxonomy" id="2585200"/>
    <lineage>
        <taxon>Bacteria</taxon>
        <taxon>Bacillati</taxon>
        <taxon>Actinomycetota</taxon>
        <taxon>Actinomycetes</taxon>
        <taxon>Streptosporangiales</taxon>
        <taxon>Thermomonosporaceae</taxon>
        <taxon>Actinomadura</taxon>
    </lineage>
</organism>
<dbReference type="InterPro" id="IPR058548">
    <property type="entry name" value="MlaB-like_STAS"/>
</dbReference>
<evidence type="ECO:0000313" key="3">
    <source>
        <dbReference type="Proteomes" id="UP000487268"/>
    </source>
</evidence>
<proteinExistence type="predicted"/>
<evidence type="ECO:0000313" key="2">
    <source>
        <dbReference type="EMBL" id="MQY06737.1"/>
    </source>
</evidence>
<dbReference type="InterPro" id="IPR036513">
    <property type="entry name" value="STAS_dom_sf"/>
</dbReference>
<dbReference type="InterPro" id="IPR025847">
    <property type="entry name" value="MEDS_domain"/>
</dbReference>
<dbReference type="RefSeq" id="WP_153536169.1">
    <property type="nucleotide sequence ID" value="NZ_WEGH01000003.1"/>
</dbReference>
<keyword evidence="3" id="KW-1185">Reference proteome</keyword>
<name>A0A7K0BZX4_9ACTN</name>
<dbReference type="Gene3D" id="3.30.750.24">
    <property type="entry name" value="STAS domain"/>
    <property type="match status" value="1"/>
</dbReference>
<dbReference type="Pfam" id="PF13466">
    <property type="entry name" value="STAS_2"/>
    <property type="match status" value="1"/>
</dbReference>
<dbReference type="CDD" id="cd07043">
    <property type="entry name" value="STAS_anti-anti-sigma_factors"/>
    <property type="match status" value="1"/>
</dbReference>
<gene>
    <name evidence="2" type="ORF">ACRB68_48330</name>
</gene>
<protein>
    <recommendedName>
        <fullName evidence="1">STAS domain-containing protein</fullName>
    </recommendedName>
</protein>
<evidence type="ECO:0000259" key="1">
    <source>
        <dbReference type="PROSITE" id="PS50801"/>
    </source>
</evidence>
<dbReference type="SUPFAM" id="SSF52091">
    <property type="entry name" value="SpoIIaa-like"/>
    <property type="match status" value="1"/>
</dbReference>
<dbReference type="Pfam" id="PF14417">
    <property type="entry name" value="MEDS"/>
    <property type="match status" value="1"/>
</dbReference>
<accession>A0A7K0BZX4</accession>
<sequence>METLGTVRRPVRDLRPGDHAWLGYVSQEERRHVVGAFVRDGLLAREKVICLGAGDELVPGVVGPPPETLLTVVPPARLCGGDGAPDPGTAMAALAAEVAAAEALGFRAIRVAADLTWALRGADGLDRLLCCERLLEQTARPSAQVTVVCQFDRAACSPDELAAVGGAHAVLVDPDPEFEDLVLRITRTFRPRGLALSGELDASRHMVLDQALAMVMAGGHGAEIHLDLSGLTFIDLGALNMLAEVAARRAGHALVLDRMPAQLRAVMETVGWSMLPGLRLGVQG</sequence>
<dbReference type="Proteomes" id="UP000487268">
    <property type="component" value="Unassembled WGS sequence"/>
</dbReference>
<comment type="caution">
    <text evidence="2">The sequence shown here is derived from an EMBL/GenBank/DDBJ whole genome shotgun (WGS) entry which is preliminary data.</text>
</comment>
<reference evidence="2 3" key="1">
    <citation type="submission" date="2019-10" db="EMBL/GenBank/DDBJ databases">
        <title>Actinomadura rubteroloni sp. nov. and Actinomadura macrotermitis sp. nov., isolated from the gut of fungus growing-termite Macrotermes natalensis.</title>
        <authorList>
            <person name="Benndorf R."/>
            <person name="Martin K."/>
            <person name="Kuefner M."/>
            <person name="De Beer W."/>
            <person name="Kaster A.-K."/>
            <person name="Vollmers J."/>
            <person name="Poulsen M."/>
            <person name="Beemelmanns C."/>
        </authorList>
    </citation>
    <scope>NUCLEOTIDE SEQUENCE [LARGE SCALE GENOMIC DNA]</scope>
    <source>
        <strain evidence="2 3">RB68</strain>
    </source>
</reference>
<feature type="domain" description="STAS" evidence="1">
    <location>
        <begin position="194"/>
        <end position="271"/>
    </location>
</feature>